<dbReference type="GeneID" id="87824316"/>
<feature type="region of interest" description="Disordered" evidence="1">
    <location>
        <begin position="1"/>
        <end position="69"/>
    </location>
</feature>
<dbReference type="RefSeq" id="XP_062646501.1">
    <property type="nucleotide sequence ID" value="XM_062787546.1"/>
</dbReference>
<comment type="caution">
    <text evidence="2">The sequence shown here is derived from an EMBL/GenBank/DDBJ whole genome shotgun (WGS) entry which is preliminary data.</text>
</comment>
<dbReference type="AlphaFoldDB" id="A0AAN6TXS0"/>
<proteinExistence type="predicted"/>
<evidence type="ECO:0000313" key="3">
    <source>
        <dbReference type="Proteomes" id="UP001302602"/>
    </source>
</evidence>
<dbReference type="Proteomes" id="UP001302602">
    <property type="component" value="Unassembled WGS sequence"/>
</dbReference>
<protein>
    <submittedName>
        <fullName evidence="2">Uncharacterized protein</fullName>
    </submittedName>
</protein>
<reference evidence="2" key="1">
    <citation type="journal article" date="2023" name="Mol. Phylogenet. Evol.">
        <title>Genome-scale phylogeny and comparative genomics of the fungal order Sordariales.</title>
        <authorList>
            <person name="Hensen N."/>
            <person name="Bonometti L."/>
            <person name="Westerberg I."/>
            <person name="Brannstrom I.O."/>
            <person name="Guillou S."/>
            <person name="Cros-Aarteil S."/>
            <person name="Calhoun S."/>
            <person name="Haridas S."/>
            <person name="Kuo A."/>
            <person name="Mondo S."/>
            <person name="Pangilinan J."/>
            <person name="Riley R."/>
            <person name="LaButti K."/>
            <person name="Andreopoulos B."/>
            <person name="Lipzen A."/>
            <person name="Chen C."/>
            <person name="Yan M."/>
            <person name="Daum C."/>
            <person name="Ng V."/>
            <person name="Clum A."/>
            <person name="Steindorff A."/>
            <person name="Ohm R.A."/>
            <person name="Martin F."/>
            <person name="Silar P."/>
            <person name="Natvig D.O."/>
            <person name="Lalanne C."/>
            <person name="Gautier V."/>
            <person name="Ament-Velasquez S.L."/>
            <person name="Kruys A."/>
            <person name="Hutchinson M.I."/>
            <person name="Powell A.J."/>
            <person name="Barry K."/>
            <person name="Miller A.N."/>
            <person name="Grigoriev I.V."/>
            <person name="Debuchy R."/>
            <person name="Gladieux P."/>
            <person name="Hiltunen Thoren M."/>
            <person name="Johannesson H."/>
        </authorList>
    </citation>
    <scope>NUCLEOTIDE SEQUENCE</scope>
    <source>
        <strain evidence="2">CBS 731.68</strain>
    </source>
</reference>
<keyword evidence="3" id="KW-1185">Reference proteome</keyword>
<dbReference type="EMBL" id="MU853230">
    <property type="protein sequence ID" value="KAK4122730.1"/>
    <property type="molecule type" value="Genomic_DNA"/>
</dbReference>
<evidence type="ECO:0000313" key="2">
    <source>
        <dbReference type="EMBL" id="KAK4122730.1"/>
    </source>
</evidence>
<reference evidence="2" key="2">
    <citation type="submission" date="2023-05" db="EMBL/GenBank/DDBJ databases">
        <authorList>
            <consortium name="Lawrence Berkeley National Laboratory"/>
            <person name="Steindorff A."/>
            <person name="Hensen N."/>
            <person name="Bonometti L."/>
            <person name="Westerberg I."/>
            <person name="Brannstrom I.O."/>
            <person name="Guillou S."/>
            <person name="Cros-Aarteil S."/>
            <person name="Calhoun S."/>
            <person name="Haridas S."/>
            <person name="Kuo A."/>
            <person name="Mondo S."/>
            <person name="Pangilinan J."/>
            <person name="Riley R."/>
            <person name="Labutti K."/>
            <person name="Andreopoulos B."/>
            <person name="Lipzen A."/>
            <person name="Chen C."/>
            <person name="Yanf M."/>
            <person name="Daum C."/>
            <person name="Ng V."/>
            <person name="Clum A."/>
            <person name="Ohm R."/>
            <person name="Martin F."/>
            <person name="Silar P."/>
            <person name="Natvig D."/>
            <person name="Lalanne C."/>
            <person name="Gautier V."/>
            <person name="Ament-Velasquez S.L."/>
            <person name="Kruys A."/>
            <person name="Hutchinson M.I."/>
            <person name="Powell A.J."/>
            <person name="Barry K."/>
            <person name="Miller A.N."/>
            <person name="Grigoriev I.V."/>
            <person name="Debuchy R."/>
            <person name="Gladieux P."/>
            <person name="Thoren M.H."/>
            <person name="Johannesson H."/>
        </authorList>
    </citation>
    <scope>NUCLEOTIDE SEQUENCE</scope>
    <source>
        <strain evidence="2">CBS 731.68</strain>
    </source>
</reference>
<sequence>MPPKRKAKGSASPARRTGRTSKTSPATDEHESDTITAGPTKRAREASSRAAKQNADSDDDDFGTYGRASLKPATIEQHLMDQNKKSKAFIQGFKEQVAQARDQLHEILARLKQDLCVPRAPLSYQTSLSPDIFDVLITDRRT</sequence>
<organism evidence="2 3">
    <name type="scientific">Parathielavia appendiculata</name>
    <dbReference type="NCBI Taxonomy" id="2587402"/>
    <lineage>
        <taxon>Eukaryota</taxon>
        <taxon>Fungi</taxon>
        <taxon>Dikarya</taxon>
        <taxon>Ascomycota</taxon>
        <taxon>Pezizomycotina</taxon>
        <taxon>Sordariomycetes</taxon>
        <taxon>Sordariomycetidae</taxon>
        <taxon>Sordariales</taxon>
        <taxon>Chaetomiaceae</taxon>
        <taxon>Parathielavia</taxon>
    </lineage>
</organism>
<evidence type="ECO:0000256" key="1">
    <source>
        <dbReference type="SAM" id="MobiDB-lite"/>
    </source>
</evidence>
<accession>A0AAN6TXS0</accession>
<gene>
    <name evidence="2" type="ORF">N657DRAFT_476016</name>
</gene>
<name>A0AAN6TXS0_9PEZI</name>